<dbReference type="SUPFAM" id="SSF53448">
    <property type="entry name" value="Nucleotide-diphospho-sugar transferases"/>
    <property type="match status" value="1"/>
</dbReference>
<comment type="caution">
    <text evidence="5">The sequence shown here is derived from an EMBL/GenBank/DDBJ whole genome shotgun (WGS) entry which is preliminary data.</text>
</comment>
<organism evidence="5 6">
    <name type="scientific">Phocaeicola vulgatus</name>
    <name type="common">Bacteroides vulgatus</name>
    <dbReference type="NCBI Taxonomy" id="821"/>
    <lineage>
        <taxon>Bacteria</taxon>
        <taxon>Pseudomonadati</taxon>
        <taxon>Bacteroidota</taxon>
        <taxon>Bacteroidia</taxon>
        <taxon>Bacteroidales</taxon>
        <taxon>Bacteroidaceae</taxon>
        <taxon>Phocaeicola</taxon>
    </lineage>
</organism>
<accession>A0AAW5AHK2</accession>
<dbReference type="Pfam" id="PF00535">
    <property type="entry name" value="Glycos_transf_2"/>
    <property type="match status" value="1"/>
</dbReference>
<keyword evidence="3 5" id="KW-0808">Transferase</keyword>
<evidence type="ECO:0000256" key="2">
    <source>
        <dbReference type="ARBA" id="ARBA00022676"/>
    </source>
</evidence>
<reference evidence="5" key="1">
    <citation type="submission" date="2022-01" db="EMBL/GenBank/DDBJ databases">
        <authorList>
            <person name="Mingchao X."/>
        </authorList>
    </citation>
    <scope>NUCLEOTIDE SEQUENCE</scope>
    <source>
        <strain evidence="5">Bv4372</strain>
    </source>
</reference>
<dbReference type="EC" id="2.4.-.-" evidence="5"/>
<dbReference type="EMBL" id="JAKKWZ010000003">
    <property type="protein sequence ID" value="MCG0338960.1"/>
    <property type="molecule type" value="Genomic_DNA"/>
</dbReference>
<evidence type="ECO:0000256" key="1">
    <source>
        <dbReference type="ARBA" id="ARBA00006739"/>
    </source>
</evidence>
<dbReference type="RefSeq" id="WP_237472032.1">
    <property type="nucleotide sequence ID" value="NZ_JAKKWZ010000003.1"/>
</dbReference>
<feature type="domain" description="Glycosyltransferase 2-like" evidence="4">
    <location>
        <begin position="8"/>
        <end position="131"/>
    </location>
</feature>
<dbReference type="Gene3D" id="3.90.550.10">
    <property type="entry name" value="Spore Coat Polysaccharide Biosynthesis Protein SpsA, Chain A"/>
    <property type="match status" value="1"/>
</dbReference>
<keyword evidence="2 5" id="KW-0328">Glycosyltransferase</keyword>
<sequence length="154" mass="17963">MNKYKLLVITVTYNPNIEELRLFINSYHKYNDLYDKAKLIIVDNSPEYSWNKEEFIKEYNEVDFISNPSNPGFGASNNIGFKQYDSDYALFINNDVELIEPVFKKIISTFEKDPQIGCIGIHQYGGAPSFFTKFNAPPHTTSVFTTDYYSIFYR</sequence>
<proteinExistence type="inferred from homology"/>
<evidence type="ECO:0000259" key="4">
    <source>
        <dbReference type="Pfam" id="PF00535"/>
    </source>
</evidence>
<comment type="similarity">
    <text evidence="1">Belongs to the glycosyltransferase 2 family.</text>
</comment>
<dbReference type="GO" id="GO:0016757">
    <property type="term" value="F:glycosyltransferase activity"/>
    <property type="evidence" value="ECO:0007669"/>
    <property type="project" value="UniProtKB-KW"/>
</dbReference>
<gene>
    <name evidence="5" type="ORF">L4X52_02990</name>
</gene>
<dbReference type="AlphaFoldDB" id="A0AAW5AHK2"/>
<dbReference type="PANTHER" id="PTHR43179">
    <property type="entry name" value="RHAMNOSYLTRANSFERASE WBBL"/>
    <property type="match status" value="1"/>
</dbReference>
<protein>
    <submittedName>
        <fullName evidence="5">Glycosyltransferase</fullName>
        <ecNumber evidence="5">2.4.-.-</ecNumber>
    </submittedName>
</protein>
<name>A0AAW5AHK2_PHOVU</name>
<dbReference type="InterPro" id="IPR029044">
    <property type="entry name" value="Nucleotide-diphossugar_trans"/>
</dbReference>
<dbReference type="InterPro" id="IPR001173">
    <property type="entry name" value="Glyco_trans_2-like"/>
</dbReference>
<evidence type="ECO:0000313" key="5">
    <source>
        <dbReference type="EMBL" id="MCG0338960.1"/>
    </source>
</evidence>
<dbReference type="PANTHER" id="PTHR43179:SF12">
    <property type="entry name" value="GALACTOFURANOSYLTRANSFERASE GLFT2"/>
    <property type="match status" value="1"/>
</dbReference>
<dbReference type="Proteomes" id="UP001201179">
    <property type="component" value="Unassembled WGS sequence"/>
</dbReference>
<evidence type="ECO:0000256" key="3">
    <source>
        <dbReference type="ARBA" id="ARBA00022679"/>
    </source>
</evidence>
<evidence type="ECO:0000313" key="6">
    <source>
        <dbReference type="Proteomes" id="UP001201179"/>
    </source>
</evidence>